<evidence type="ECO:0008006" key="4">
    <source>
        <dbReference type="Google" id="ProtNLM"/>
    </source>
</evidence>
<dbReference type="InterPro" id="IPR012902">
    <property type="entry name" value="N_methyl_site"/>
</dbReference>
<dbReference type="InterPro" id="IPR045584">
    <property type="entry name" value="Pilin-like"/>
</dbReference>
<name>A0A1F5JPR6_9BACT</name>
<protein>
    <recommendedName>
        <fullName evidence="4">General secretion pathway GspH domain-containing protein</fullName>
    </recommendedName>
</protein>
<dbReference type="NCBIfam" id="TIGR02532">
    <property type="entry name" value="IV_pilin_GFxxxE"/>
    <property type="match status" value="1"/>
</dbReference>
<keyword evidence="1" id="KW-0812">Transmembrane</keyword>
<keyword evidence="1" id="KW-1133">Transmembrane helix</keyword>
<dbReference type="EMBL" id="MFCV01000044">
    <property type="protein sequence ID" value="OGE30681.1"/>
    <property type="molecule type" value="Genomic_DNA"/>
</dbReference>
<keyword evidence="1" id="KW-0472">Membrane</keyword>
<accession>A0A1F5JPR6</accession>
<evidence type="ECO:0000313" key="3">
    <source>
        <dbReference type="Proteomes" id="UP000176902"/>
    </source>
</evidence>
<dbReference type="STRING" id="1797768.A3C59_03125"/>
<dbReference type="AlphaFoldDB" id="A0A1F5JPR6"/>
<sequence>MKKNGFTLISRASKGFTLISRASNGFTLISRASKGFTLMELLVVIAVLSVTGILVLYILTSSLRGNNRAQILSQIKKNGQAVLETIDKTVRNSDNVVCTSGSNTTLIVVKGGVYTRYRFDSNRIYQDSPETGDDETSKDFKNRVCTDGNPLVSPNTLVDVNQATGVSVINGSFTIDSAPGYKDIVTVKFTVRANTQAYSGIIGAIDSETFNTSIGLR</sequence>
<organism evidence="2 3">
    <name type="scientific">Candidatus Daviesbacteria bacterium RIFCSPHIGHO2_02_FULL_36_13</name>
    <dbReference type="NCBI Taxonomy" id="1797768"/>
    <lineage>
        <taxon>Bacteria</taxon>
        <taxon>Candidatus Daviesiibacteriota</taxon>
    </lineage>
</organism>
<evidence type="ECO:0000256" key="1">
    <source>
        <dbReference type="SAM" id="Phobius"/>
    </source>
</evidence>
<dbReference type="Pfam" id="PF07963">
    <property type="entry name" value="N_methyl"/>
    <property type="match status" value="1"/>
</dbReference>
<feature type="transmembrane region" description="Helical" evidence="1">
    <location>
        <begin position="36"/>
        <end position="59"/>
    </location>
</feature>
<dbReference type="Proteomes" id="UP000176902">
    <property type="component" value="Unassembled WGS sequence"/>
</dbReference>
<comment type="caution">
    <text evidence="2">The sequence shown here is derived from an EMBL/GenBank/DDBJ whole genome shotgun (WGS) entry which is preliminary data.</text>
</comment>
<gene>
    <name evidence="2" type="ORF">A3C59_03125</name>
</gene>
<evidence type="ECO:0000313" key="2">
    <source>
        <dbReference type="EMBL" id="OGE30681.1"/>
    </source>
</evidence>
<dbReference type="SUPFAM" id="SSF54523">
    <property type="entry name" value="Pili subunits"/>
    <property type="match status" value="1"/>
</dbReference>
<reference evidence="2 3" key="1">
    <citation type="journal article" date="2016" name="Nat. Commun.">
        <title>Thousands of microbial genomes shed light on interconnected biogeochemical processes in an aquifer system.</title>
        <authorList>
            <person name="Anantharaman K."/>
            <person name="Brown C.T."/>
            <person name="Hug L.A."/>
            <person name="Sharon I."/>
            <person name="Castelle C.J."/>
            <person name="Probst A.J."/>
            <person name="Thomas B.C."/>
            <person name="Singh A."/>
            <person name="Wilkins M.J."/>
            <person name="Karaoz U."/>
            <person name="Brodie E.L."/>
            <person name="Williams K.H."/>
            <person name="Hubbard S.S."/>
            <person name="Banfield J.F."/>
        </authorList>
    </citation>
    <scope>NUCLEOTIDE SEQUENCE [LARGE SCALE GENOMIC DNA]</scope>
</reference>
<proteinExistence type="predicted"/>